<reference evidence="1" key="1">
    <citation type="journal article" date="2019" name="bioRxiv">
        <title>The Genome of the Zebra Mussel, Dreissena polymorpha: A Resource for Invasive Species Research.</title>
        <authorList>
            <person name="McCartney M.A."/>
            <person name="Auch B."/>
            <person name="Kono T."/>
            <person name="Mallez S."/>
            <person name="Zhang Y."/>
            <person name="Obille A."/>
            <person name="Becker A."/>
            <person name="Abrahante J.E."/>
            <person name="Garbe J."/>
            <person name="Badalamenti J.P."/>
            <person name="Herman A."/>
            <person name="Mangelson H."/>
            <person name="Liachko I."/>
            <person name="Sullivan S."/>
            <person name="Sone E.D."/>
            <person name="Koren S."/>
            <person name="Silverstein K.A.T."/>
            <person name="Beckman K.B."/>
            <person name="Gohl D.M."/>
        </authorList>
    </citation>
    <scope>NUCLEOTIDE SEQUENCE</scope>
    <source>
        <strain evidence="1">Duluth1</strain>
        <tissue evidence="1">Whole animal</tissue>
    </source>
</reference>
<keyword evidence="2" id="KW-1185">Reference proteome</keyword>
<organism evidence="1 2">
    <name type="scientific">Dreissena polymorpha</name>
    <name type="common">Zebra mussel</name>
    <name type="synonym">Mytilus polymorpha</name>
    <dbReference type="NCBI Taxonomy" id="45954"/>
    <lineage>
        <taxon>Eukaryota</taxon>
        <taxon>Metazoa</taxon>
        <taxon>Spiralia</taxon>
        <taxon>Lophotrochozoa</taxon>
        <taxon>Mollusca</taxon>
        <taxon>Bivalvia</taxon>
        <taxon>Autobranchia</taxon>
        <taxon>Heteroconchia</taxon>
        <taxon>Euheterodonta</taxon>
        <taxon>Imparidentia</taxon>
        <taxon>Neoheterodontei</taxon>
        <taxon>Myida</taxon>
        <taxon>Dreissenoidea</taxon>
        <taxon>Dreissenidae</taxon>
        <taxon>Dreissena</taxon>
    </lineage>
</organism>
<gene>
    <name evidence="1" type="ORF">DPMN_120288</name>
</gene>
<evidence type="ECO:0000313" key="1">
    <source>
        <dbReference type="EMBL" id="KAH3818567.1"/>
    </source>
</evidence>
<accession>A0A9D4GRA0</accession>
<reference evidence="1" key="2">
    <citation type="submission" date="2020-11" db="EMBL/GenBank/DDBJ databases">
        <authorList>
            <person name="McCartney M.A."/>
            <person name="Auch B."/>
            <person name="Kono T."/>
            <person name="Mallez S."/>
            <person name="Becker A."/>
            <person name="Gohl D.M."/>
            <person name="Silverstein K.A.T."/>
            <person name="Koren S."/>
            <person name="Bechman K.B."/>
            <person name="Herman A."/>
            <person name="Abrahante J.E."/>
            <person name="Garbe J."/>
        </authorList>
    </citation>
    <scope>NUCLEOTIDE SEQUENCE</scope>
    <source>
        <strain evidence="1">Duluth1</strain>
        <tissue evidence="1">Whole animal</tissue>
    </source>
</reference>
<comment type="caution">
    <text evidence="1">The sequence shown here is derived from an EMBL/GenBank/DDBJ whole genome shotgun (WGS) entry which is preliminary data.</text>
</comment>
<sequence>MKRILRKIKDHFVLLQISKNQFRGDSLTKHLNVAHHHKNIQDATTEGTDSGQAHLMQASDESHRRRRLMKYFLADGVFRKSILSNDFGIVKKTQDDLAPHHKNIDYTDADRRQPHVMTVSDASQMRRRLMQKFLNDAELRKSILSDNTSNVDKHIEYTTPNKQPAPAKHEVHNSAQTLPSKVTKKSLPIVEPTTLRPTMASTITTFATQENVSPNTTKVVILKAIEGKL</sequence>
<name>A0A9D4GRA0_DREPO</name>
<dbReference type="Proteomes" id="UP000828390">
    <property type="component" value="Unassembled WGS sequence"/>
</dbReference>
<dbReference type="EMBL" id="JAIWYP010000005">
    <property type="protein sequence ID" value="KAH3818567.1"/>
    <property type="molecule type" value="Genomic_DNA"/>
</dbReference>
<dbReference type="AlphaFoldDB" id="A0A9D4GRA0"/>
<evidence type="ECO:0000313" key="2">
    <source>
        <dbReference type="Proteomes" id="UP000828390"/>
    </source>
</evidence>
<proteinExistence type="predicted"/>
<protein>
    <submittedName>
        <fullName evidence="1">Uncharacterized protein</fullName>
    </submittedName>
</protein>